<evidence type="ECO:0000313" key="2">
    <source>
        <dbReference type="Proteomes" id="UP000831692"/>
    </source>
</evidence>
<dbReference type="EMBL" id="AP025636">
    <property type="protein sequence ID" value="BDG69754.1"/>
    <property type="molecule type" value="Genomic_DNA"/>
</dbReference>
<organism evidence="1 2">
    <name type="scientific">Enterococcus innesii</name>
    <dbReference type="NCBI Taxonomy" id="2839759"/>
    <lineage>
        <taxon>Bacteria</taxon>
        <taxon>Bacillati</taxon>
        <taxon>Bacillota</taxon>
        <taxon>Bacilli</taxon>
        <taxon>Lactobacillales</taxon>
        <taxon>Enterococcaceae</taxon>
        <taxon>Enterococcus</taxon>
    </lineage>
</organism>
<protein>
    <submittedName>
        <fullName evidence="1">Uncharacterized protein</fullName>
    </submittedName>
</protein>
<geneLocation type="plasmid" evidence="1 2">
    <name>pEIDB1</name>
</geneLocation>
<sequence length="39" mass="4476">MSIKNRKIREIGNSVIVTLSRESLLKNRSKVVIQLVSEH</sequence>
<accession>A0ABN6NU89</accession>
<proteinExistence type="predicted"/>
<evidence type="ECO:0000313" key="1">
    <source>
        <dbReference type="EMBL" id="BDG69754.1"/>
    </source>
</evidence>
<keyword evidence="2" id="KW-1185">Reference proteome</keyword>
<gene>
    <name evidence="1" type="ORF">ENLAB_33180</name>
</gene>
<keyword evidence="1" id="KW-0614">Plasmid</keyword>
<reference evidence="1 2" key="1">
    <citation type="submission" date="2022-03" db="EMBL/GenBank/DDBJ databases">
        <title>Complete genome sequence of Enterococcus innesii DB-1.</title>
        <authorList>
            <person name="Fukuda D."/>
            <person name="Nolasco-Hipolito C."/>
        </authorList>
    </citation>
    <scope>NUCLEOTIDE SEQUENCE [LARGE SCALE GENOMIC DNA]</scope>
    <source>
        <strain evidence="1 2">DB-1</strain>
        <plasmid evidence="1 2">pEIDB1</plasmid>
    </source>
</reference>
<dbReference type="Proteomes" id="UP000831692">
    <property type="component" value="Plasmid pEIDB1"/>
</dbReference>
<name>A0ABN6NU89_9ENTE</name>